<evidence type="ECO:0000313" key="3">
    <source>
        <dbReference type="Proteomes" id="UP001145087"/>
    </source>
</evidence>
<protein>
    <submittedName>
        <fullName evidence="2">Uncharacterized protein</fullName>
    </submittedName>
</protein>
<dbReference type="EMBL" id="JAPOHD010000013">
    <property type="protein sequence ID" value="MCY1720181.1"/>
    <property type="molecule type" value="Genomic_DNA"/>
</dbReference>
<sequence>MKTINKPGDNLGGLTKLWAVPKEVYSRNGTSVSISDTTNVYEIYCTPESMEFNEPQQQSDAGKYYKTVVSGFSPGDTESNLTSIEYIERRKWVILFKDGNGKLKAAGSSSQPLSVHPERNSGRDTTGRAGYTFSFVGETTERAQFVDNPF</sequence>
<accession>A0A9X3J665</accession>
<name>A0A9X3J665_9BACT</name>
<organism evidence="2 3">
    <name type="scientific">Draconibacterium aestuarii</name>
    <dbReference type="NCBI Taxonomy" id="2998507"/>
    <lineage>
        <taxon>Bacteria</taxon>
        <taxon>Pseudomonadati</taxon>
        <taxon>Bacteroidota</taxon>
        <taxon>Bacteroidia</taxon>
        <taxon>Marinilabiliales</taxon>
        <taxon>Prolixibacteraceae</taxon>
        <taxon>Draconibacterium</taxon>
    </lineage>
</organism>
<dbReference type="AlphaFoldDB" id="A0A9X3J665"/>
<feature type="region of interest" description="Disordered" evidence="1">
    <location>
        <begin position="104"/>
        <end position="128"/>
    </location>
</feature>
<keyword evidence="3" id="KW-1185">Reference proteome</keyword>
<dbReference type="RefSeq" id="WP_343332515.1">
    <property type="nucleotide sequence ID" value="NZ_JAPOHD010000013.1"/>
</dbReference>
<evidence type="ECO:0000313" key="2">
    <source>
        <dbReference type="EMBL" id="MCY1720181.1"/>
    </source>
</evidence>
<evidence type="ECO:0000256" key="1">
    <source>
        <dbReference type="SAM" id="MobiDB-lite"/>
    </source>
</evidence>
<gene>
    <name evidence="2" type="ORF">OU798_07495</name>
</gene>
<feature type="compositionally biased region" description="Basic and acidic residues" evidence="1">
    <location>
        <begin position="116"/>
        <end position="126"/>
    </location>
</feature>
<reference evidence="2" key="1">
    <citation type="submission" date="2022-11" db="EMBL/GenBank/DDBJ databases">
        <title>Marilongibacter aestuarii gen. nov., sp. nov., isolated from tidal flat sediment.</title>
        <authorList>
            <person name="Jiayan W."/>
        </authorList>
    </citation>
    <scope>NUCLEOTIDE SEQUENCE</scope>
    <source>
        <strain evidence="2">Z1-6</strain>
    </source>
</reference>
<comment type="caution">
    <text evidence="2">The sequence shown here is derived from an EMBL/GenBank/DDBJ whole genome shotgun (WGS) entry which is preliminary data.</text>
</comment>
<dbReference type="Proteomes" id="UP001145087">
    <property type="component" value="Unassembled WGS sequence"/>
</dbReference>
<proteinExistence type="predicted"/>